<sequence length="450" mass="49725">MFFIGPRLHINHLHCPSRSSSVAIRVFFNDRIGVNSRVHSFRDLCNVRRVRRHIARAIYKPTYPRIFDTNRVRANQVHTSQLLISSTAAEVTSYVPSTTVAISELSGSFAITTSPPVSTTSVIPGNRLIFLIAPAPPERTKRIRKRDLGGFISTGLDENPPTCDQASVCILNDAQELFTRGIPLYYDVGYSFRQLRSTSNPPTGAATRGFATANGLLVFQNPALPNGEASFYQNATSGQPDIGGNLEFQLSSQQVPTSDRLPTASSTLASEAQISSTTFRTLSLFFPNTTLQDSSLARTSAQTTPLTPVPSSRSSSILAPISSQGPFSSITDFRTSISKLSFIFFSILCPNYIYINSAIIFYSATNDVIIVIIYSLINDIFCRVCYLSLDIVLIYSHISATFNGSVHDANNIVCHPIDIIFLNIHIYVIFSILLLPDDSYFFYFTYVKTQ</sequence>
<dbReference type="InterPro" id="IPR057230">
    <property type="entry name" value="DUF7908"/>
</dbReference>
<dbReference type="OrthoDB" id="3563678at2759"/>
<evidence type="ECO:0000313" key="3">
    <source>
        <dbReference type="EMBL" id="EQB58101.1"/>
    </source>
</evidence>
<evidence type="ECO:0000256" key="1">
    <source>
        <dbReference type="SAM" id="Phobius"/>
    </source>
</evidence>
<dbReference type="AlphaFoldDB" id="T0M3H6"/>
<comment type="caution">
    <text evidence="3">The sequence shown here is derived from an EMBL/GenBank/DDBJ whole genome shotgun (WGS) entry which is preliminary data.</text>
</comment>
<accession>T0M3H6</accession>
<gene>
    <name evidence="3" type="ORF">CGLO_01696</name>
</gene>
<dbReference type="EMBL" id="AMYD01000361">
    <property type="protein sequence ID" value="EQB58101.1"/>
    <property type="molecule type" value="Genomic_DNA"/>
</dbReference>
<dbReference type="HOGENOM" id="CLU_608327_0_0_1"/>
<name>T0M3H6_COLGC</name>
<keyword evidence="1" id="KW-0472">Membrane</keyword>
<evidence type="ECO:0000313" key="4">
    <source>
        <dbReference type="Proteomes" id="UP000015530"/>
    </source>
</evidence>
<feature type="transmembrane region" description="Helical" evidence="1">
    <location>
        <begin position="416"/>
        <end position="435"/>
    </location>
</feature>
<proteinExistence type="predicted"/>
<organism evidence="3 4">
    <name type="scientific">Colletotrichum gloeosporioides (strain Cg-14)</name>
    <name type="common">Anthracnose fungus</name>
    <name type="synonym">Glomerella cingulata</name>
    <dbReference type="NCBI Taxonomy" id="1237896"/>
    <lineage>
        <taxon>Eukaryota</taxon>
        <taxon>Fungi</taxon>
        <taxon>Dikarya</taxon>
        <taxon>Ascomycota</taxon>
        <taxon>Pezizomycotina</taxon>
        <taxon>Sordariomycetes</taxon>
        <taxon>Hypocreomycetidae</taxon>
        <taxon>Glomerellales</taxon>
        <taxon>Glomerellaceae</taxon>
        <taxon>Colletotrichum</taxon>
        <taxon>Colletotrichum gloeosporioides species complex</taxon>
    </lineage>
</organism>
<keyword evidence="1" id="KW-0812">Transmembrane</keyword>
<feature type="domain" description="DUF7908" evidence="2">
    <location>
        <begin position="130"/>
        <end position="235"/>
    </location>
</feature>
<dbReference type="STRING" id="1237896.T0M3H6"/>
<evidence type="ECO:0000259" key="2">
    <source>
        <dbReference type="Pfam" id="PF25485"/>
    </source>
</evidence>
<dbReference type="Pfam" id="PF25485">
    <property type="entry name" value="DUF7908"/>
    <property type="match status" value="1"/>
</dbReference>
<keyword evidence="1" id="KW-1133">Transmembrane helix</keyword>
<protein>
    <recommendedName>
        <fullName evidence="2">DUF7908 domain-containing protein</fullName>
    </recommendedName>
</protein>
<dbReference type="Proteomes" id="UP000015530">
    <property type="component" value="Unassembled WGS sequence"/>
</dbReference>
<feature type="transmembrane region" description="Helical" evidence="1">
    <location>
        <begin position="368"/>
        <end position="395"/>
    </location>
</feature>
<feature type="transmembrane region" description="Helical" evidence="1">
    <location>
        <begin position="342"/>
        <end position="362"/>
    </location>
</feature>
<reference evidence="4" key="1">
    <citation type="journal article" date="2013" name="Mol. Plant Microbe Interact.">
        <title>Global aspects of pacC regulation of pathogenicity genes in Colletotrichum gloeosporioides as revealed by transcriptome analysis.</title>
        <authorList>
            <person name="Alkan N."/>
            <person name="Meng X."/>
            <person name="Friedlander G."/>
            <person name="Reuveni E."/>
            <person name="Sukno S."/>
            <person name="Sherman A."/>
            <person name="Thon M."/>
            <person name="Fluhr R."/>
            <person name="Prusky D."/>
        </authorList>
    </citation>
    <scope>NUCLEOTIDE SEQUENCE [LARGE SCALE GENOMIC DNA]</scope>
    <source>
        <strain evidence="4">Cg-14</strain>
    </source>
</reference>